<feature type="compositionally biased region" description="Polar residues" evidence="2">
    <location>
        <begin position="529"/>
        <end position="541"/>
    </location>
</feature>
<dbReference type="Proteomes" id="UP000094526">
    <property type="component" value="Unassembled WGS sequence"/>
</dbReference>
<name>A0A1C1CHW2_9EURO</name>
<sequence length="603" mass="65812">MSSPNHKARQSGSLSLANTGAALRRGDLKISEPIPFDEGGIAFHGPNTVPPTSYIQHPSDALWLRKSTPAQDVHVRHVSEGQPRLGARASEGPSLLQSSMSSIPSKASLNQKKPGGLRAAIKRMFSSKRHRSVPTDASDFHYSDTGPLNPVAEHHDRTRLESAPPLGADFAIRGAALTSHSTTCQQPGAVYGILPLPPRRGRRNTLPSLVFSDKDSGLLPAVDDWPSAPSVQTERRGKQDTVLERQFKRRSRSADALNELTRQGAAERTSAQDRAGTIAFWRHSAIQNPVPVYSGQSIVVDSAHPQLPASSAGPSQRTASNTSLMQTFDFGLGSPEAEDISLEQRLGTLEIKIFDFEFALAKLQGHDIPNPRMDPEAISKPCIRGSLHNVFQPNATNLTLTTQSSNNLTYQSSPVGEPPLTFLSSPGESPLPSPEDEDLYRPQRASKATTVTVRPATARRRSPVRSRDSSPSSIHIPAHKFEALLDLVKAEKVARLRLEEQVKELQREMESLRTPVFATIREAYPTPSPESSQTAQVTPRQKTLHRTPPFQLGQPRPAEISRFSGTEDSDGEEGGYEDVYETPKEEQRNTFETARGSPGPVKA</sequence>
<feature type="region of interest" description="Disordered" evidence="2">
    <location>
        <begin position="1"/>
        <end position="20"/>
    </location>
</feature>
<reference evidence="4" key="1">
    <citation type="submission" date="2015-07" db="EMBL/GenBank/DDBJ databases">
        <authorList>
            <person name="Teixeira M.M."/>
            <person name="Souza R.C."/>
            <person name="Almeida L.G."/>
            <person name="Vicente V.A."/>
            <person name="de Hoog S."/>
            <person name="Bocca A.L."/>
            <person name="de Almeida S.R."/>
            <person name="Vasconcelos A.T."/>
            <person name="Felipe M.S."/>
        </authorList>
    </citation>
    <scope>NUCLEOTIDE SEQUENCE [LARGE SCALE GENOMIC DNA]</scope>
    <source>
        <strain evidence="4">KSF</strain>
    </source>
</reference>
<feature type="compositionally biased region" description="Basic and acidic residues" evidence="2">
    <location>
        <begin position="233"/>
        <end position="246"/>
    </location>
</feature>
<dbReference type="eggNOG" id="ENOG502T2EZ">
    <property type="taxonomic scope" value="Eukaryota"/>
</dbReference>
<feature type="compositionally biased region" description="Acidic residues" evidence="2">
    <location>
        <begin position="567"/>
        <end position="580"/>
    </location>
</feature>
<dbReference type="OrthoDB" id="5428925at2759"/>
<dbReference type="VEuPathDB" id="FungiDB:G647_08216"/>
<feature type="region of interest" description="Disordered" evidence="2">
    <location>
        <begin position="221"/>
        <end position="272"/>
    </location>
</feature>
<feature type="region of interest" description="Disordered" evidence="2">
    <location>
        <begin position="524"/>
        <end position="603"/>
    </location>
</feature>
<evidence type="ECO:0000256" key="2">
    <source>
        <dbReference type="SAM" id="MobiDB-lite"/>
    </source>
</evidence>
<organism evidence="3 4">
    <name type="scientific">Cladophialophora carrionii</name>
    <dbReference type="NCBI Taxonomy" id="86049"/>
    <lineage>
        <taxon>Eukaryota</taxon>
        <taxon>Fungi</taxon>
        <taxon>Dikarya</taxon>
        <taxon>Ascomycota</taxon>
        <taxon>Pezizomycotina</taxon>
        <taxon>Eurotiomycetes</taxon>
        <taxon>Chaetothyriomycetidae</taxon>
        <taxon>Chaetothyriales</taxon>
        <taxon>Herpotrichiellaceae</taxon>
        <taxon>Cladophialophora</taxon>
    </lineage>
</organism>
<protein>
    <submittedName>
        <fullName evidence="3">Uncharacterized protein</fullName>
    </submittedName>
</protein>
<feature type="region of interest" description="Disordered" evidence="2">
    <location>
        <begin position="79"/>
        <end position="115"/>
    </location>
</feature>
<feature type="region of interest" description="Disordered" evidence="2">
    <location>
        <begin position="408"/>
        <end position="473"/>
    </location>
</feature>
<evidence type="ECO:0000313" key="3">
    <source>
        <dbReference type="EMBL" id="OCT48056.1"/>
    </source>
</evidence>
<accession>A0A1C1CHW2</accession>
<feature type="compositionally biased region" description="Low complexity" evidence="2">
    <location>
        <begin position="90"/>
        <end position="105"/>
    </location>
</feature>
<dbReference type="EMBL" id="LGRB01000012">
    <property type="protein sequence ID" value="OCT48056.1"/>
    <property type="molecule type" value="Genomic_DNA"/>
</dbReference>
<feature type="compositionally biased region" description="Polar residues" evidence="2">
    <location>
        <begin position="1"/>
        <end position="18"/>
    </location>
</feature>
<gene>
    <name evidence="3" type="ORF">CLCR_03998</name>
</gene>
<dbReference type="VEuPathDB" id="FungiDB:CLCR_03998"/>
<proteinExistence type="predicted"/>
<evidence type="ECO:0000256" key="1">
    <source>
        <dbReference type="SAM" id="Coils"/>
    </source>
</evidence>
<evidence type="ECO:0000313" key="4">
    <source>
        <dbReference type="Proteomes" id="UP000094526"/>
    </source>
</evidence>
<keyword evidence="4" id="KW-1185">Reference proteome</keyword>
<keyword evidence="1" id="KW-0175">Coiled coil</keyword>
<dbReference type="STRING" id="86049.A0A1C1CHW2"/>
<dbReference type="AlphaFoldDB" id="A0A1C1CHW2"/>
<comment type="caution">
    <text evidence="3">The sequence shown here is derived from an EMBL/GenBank/DDBJ whole genome shotgun (WGS) entry which is preliminary data.</text>
</comment>
<feature type="coiled-coil region" evidence="1">
    <location>
        <begin position="488"/>
        <end position="515"/>
    </location>
</feature>